<dbReference type="GeneID" id="17040329"/>
<dbReference type="GeneID" id="17039332"/>
<feature type="compositionally biased region" description="Polar residues" evidence="2">
    <location>
        <begin position="87"/>
        <end position="98"/>
    </location>
</feature>
<evidence type="ECO:0000256" key="2">
    <source>
        <dbReference type="SAM" id="MobiDB-lite"/>
    </source>
</evidence>
<evidence type="ECO:0000313" key="8">
    <source>
        <dbReference type="EMBL" id="EIE25104.1"/>
    </source>
</evidence>
<accession>I0YVC4</accession>
<dbReference type="KEGG" id="csl:COCSUDRAFT_53875"/>
<dbReference type="EMBL" id="AGSI01000009">
    <property type="protein sequence ID" value="EIE22715.1"/>
    <property type="molecule type" value="Genomic_DNA"/>
</dbReference>
<dbReference type="Proteomes" id="UP000007264">
    <property type="component" value="Unassembled WGS sequence"/>
</dbReference>
<evidence type="ECO:0000256" key="1">
    <source>
        <dbReference type="SAM" id="Coils"/>
    </source>
</evidence>
<keyword evidence="1" id="KW-0175">Coiled coil</keyword>
<protein>
    <submittedName>
        <fullName evidence="6">Uncharacterized protein</fullName>
    </submittedName>
</protein>
<dbReference type="RefSeq" id="XP_005646887.1">
    <property type="nucleotide sequence ID" value="XM_005646830.1"/>
</dbReference>
<dbReference type="KEGG" id="csl:COCSUDRAFT_53635"/>
<proteinExistence type="predicted"/>
<dbReference type="GeneID" id="17039844"/>
<dbReference type="GeneID" id="17043107"/>
<dbReference type="EMBL" id="AGSI01000020">
    <property type="protein sequence ID" value="EIE19140.1"/>
    <property type="molecule type" value="Genomic_DNA"/>
</dbReference>
<comment type="caution">
    <text evidence="6">The sequence shown here is derived from an EMBL/GenBank/DDBJ whole genome shotgun (WGS) entry which is preliminary data.</text>
</comment>
<keyword evidence="9" id="KW-1185">Reference proteome</keyword>
<evidence type="ECO:0000313" key="5">
    <source>
        <dbReference type="EMBL" id="EIE21859.1"/>
    </source>
</evidence>
<feature type="region of interest" description="Disordered" evidence="2">
    <location>
        <begin position="36"/>
        <end position="100"/>
    </location>
</feature>
<feature type="region of interest" description="Disordered" evidence="2">
    <location>
        <begin position="390"/>
        <end position="420"/>
    </location>
</feature>
<dbReference type="KEGG" id="csl:COCSUDRAFT_54753"/>
<name>I0YVC4_COCSC</name>
<dbReference type="RefSeq" id="XP_005649648.1">
    <property type="nucleotide sequence ID" value="XM_005649591.1"/>
</dbReference>
<dbReference type="EMBL" id="AGSI01000004">
    <property type="protein sequence ID" value="EIE25104.1"/>
    <property type="molecule type" value="Genomic_DNA"/>
</dbReference>
<dbReference type="EMBL" id="AGSI01000010">
    <property type="protein sequence ID" value="EIE22343.1"/>
    <property type="molecule type" value="Genomic_DNA"/>
</dbReference>
<evidence type="ECO:0000313" key="3">
    <source>
        <dbReference type="EMBL" id="EIE19140.1"/>
    </source>
</evidence>
<dbReference type="RefSeq" id="XP_005645892.1">
    <property type="nucleotide sequence ID" value="XM_005645835.1"/>
</dbReference>
<dbReference type="EMBL" id="AGSI01000011">
    <property type="protein sequence ID" value="EIE21859.1"/>
    <property type="molecule type" value="Genomic_DNA"/>
</dbReference>
<sequence>MAWQRKKERRLPKQLLEWHRRAARLLAQLRQSTGALKQEIAQIKAPELQGGGGSGGVPSPAGQDPLQGGAGAGASDEAEGSAREQRQTSSEGASTSAPTIPARLTWEHHYQGCLEELYALGGSVTLAAEGQQSLSEQMRHEHRRVLEGKLAAWERRHRVQLRWVEADRLYQEIGGQRKRFMIQQLHASIAARFVDYYALQRQLETAAYRERTSLKRLRRQMEAIVSKVSDDILQLRRWHAAPGDYQGAQYDCQRLTAPGLLAVDTLPWQRQSAQAGLLARKLAALAEQQERLKRCSEEMTIVRREARDMVVFYEHYAQQVQQAAGRGERRLPSARQVPHAAELGEAGVHAALEAFQLGQQVVLLSKLEQYQHLGGMAGNAVEALHADLTNLDSGTSSDSDWQDARSDASSDSSGGDDEDT</sequence>
<evidence type="ECO:0000313" key="6">
    <source>
        <dbReference type="EMBL" id="EIE22343.1"/>
    </source>
</evidence>
<dbReference type="KEGG" id="csl:COCSUDRAFT_52762"/>
<gene>
    <name evidence="4" type="ORF">COCSUDRAFT_33645</name>
    <name evidence="8" type="ORF">COCSUDRAFT_52762</name>
    <name evidence="7" type="ORF">COCSUDRAFT_53635</name>
    <name evidence="6" type="ORF">COCSUDRAFT_53771</name>
    <name evidence="5" type="ORF">COCSUDRAFT_53875</name>
    <name evidence="3" type="ORF">COCSUDRAFT_54753</name>
</gene>
<dbReference type="KEGG" id="csl:COCSUDRAFT_53771"/>
<evidence type="ECO:0000313" key="4">
    <source>
        <dbReference type="EMBL" id="EIE21348.1"/>
    </source>
</evidence>
<feature type="coiled-coil region" evidence="1">
    <location>
        <begin position="278"/>
        <end position="305"/>
    </location>
</feature>
<dbReference type="GeneID" id="17037070"/>
<dbReference type="EMBL" id="AGSI01000012">
    <property type="protein sequence ID" value="EIE21348.1"/>
    <property type="molecule type" value="Genomic_DNA"/>
</dbReference>
<dbReference type="RefSeq" id="XP_005647259.1">
    <property type="nucleotide sequence ID" value="XM_005647202.1"/>
</dbReference>
<evidence type="ECO:0000313" key="7">
    <source>
        <dbReference type="EMBL" id="EIE22715.1"/>
    </source>
</evidence>
<dbReference type="KEGG" id="csl:COCSUDRAFT_33645"/>
<dbReference type="AlphaFoldDB" id="I0YVC4"/>
<dbReference type="RefSeq" id="XP_005643684.1">
    <property type="nucleotide sequence ID" value="XM_005643627.1"/>
</dbReference>
<dbReference type="RefSeq" id="XP_005646403.1">
    <property type="nucleotide sequence ID" value="XM_005646346.1"/>
</dbReference>
<dbReference type="GeneID" id="17040702"/>
<evidence type="ECO:0000313" key="9">
    <source>
        <dbReference type="Proteomes" id="UP000007264"/>
    </source>
</evidence>
<reference evidence="6 9" key="1">
    <citation type="journal article" date="2012" name="Genome Biol.">
        <title>The genome of the polar eukaryotic microalga coccomyxa subellipsoidea reveals traits of cold adaptation.</title>
        <authorList>
            <person name="Blanc G."/>
            <person name="Agarkova I."/>
            <person name="Grimwood J."/>
            <person name="Kuo A."/>
            <person name="Brueggeman A."/>
            <person name="Dunigan D."/>
            <person name="Gurnon J."/>
            <person name="Ladunga I."/>
            <person name="Lindquist E."/>
            <person name="Lucas S."/>
            <person name="Pangilinan J."/>
            <person name="Proschold T."/>
            <person name="Salamov A."/>
            <person name="Schmutz J."/>
            <person name="Weeks D."/>
            <person name="Yamada T."/>
            <person name="Claverie J.M."/>
            <person name="Grigoriev I."/>
            <person name="Van Etten J."/>
            <person name="Lomsadze A."/>
            <person name="Borodovsky M."/>
        </authorList>
    </citation>
    <scope>NUCLEOTIDE SEQUENCE [LARGE SCALE GENOMIC DNA]</scope>
    <source>
        <strain evidence="6 9">C-169</strain>
    </source>
</reference>
<organism evidence="6 9">
    <name type="scientific">Coccomyxa subellipsoidea (strain C-169)</name>
    <name type="common">Green microalga</name>
    <dbReference type="NCBI Taxonomy" id="574566"/>
    <lineage>
        <taxon>Eukaryota</taxon>
        <taxon>Viridiplantae</taxon>
        <taxon>Chlorophyta</taxon>
        <taxon>core chlorophytes</taxon>
        <taxon>Trebouxiophyceae</taxon>
        <taxon>Trebouxiophyceae incertae sedis</taxon>
        <taxon>Coccomyxaceae</taxon>
        <taxon>Coccomyxa</taxon>
        <taxon>Coccomyxa subellipsoidea</taxon>
    </lineage>
</organism>